<accession>A0ABP6LED2</accession>
<dbReference type="RefSeq" id="WP_344906824.1">
    <property type="nucleotide sequence ID" value="NZ_BAAAWD010000029.1"/>
</dbReference>
<name>A0ABP6LED2_9ACTN</name>
<comment type="caution">
    <text evidence="2">The sequence shown here is derived from an EMBL/GenBank/DDBJ whole genome shotgun (WGS) entry which is preliminary data.</text>
</comment>
<feature type="domain" description="DUF397" evidence="1">
    <location>
        <begin position="10"/>
        <end position="62"/>
    </location>
</feature>
<evidence type="ECO:0000259" key="1">
    <source>
        <dbReference type="Pfam" id="PF04149"/>
    </source>
</evidence>
<reference evidence="3" key="1">
    <citation type="journal article" date="2019" name="Int. J. Syst. Evol. Microbiol.">
        <title>The Global Catalogue of Microorganisms (GCM) 10K type strain sequencing project: providing services to taxonomists for standard genome sequencing and annotation.</title>
        <authorList>
            <consortium name="The Broad Institute Genomics Platform"/>
            <consortium name="The Broad Institute Genome Sequencing Center for Infectious Disease"/>
            <person name="Wu L."/>
            <person name="Ma J."/>
        </authorList>
    </citation>
    <scope>NUCLEOTIDE SEQUENCE [LARGE SCALE GENOMIC DNA]</scope>
    <source>
        <strain evidence="3">JCM 3106</strain>
    </source>
</reference>
<evidence type="ECO:0000313" key="3">
    <source>
        <dbReference type="Proteomes" id="UP001499930"/>
    </source>
</evidence>
<dbReference type="Proteomes" id="UP001499930">
    <property type="component" value="Unassembled WGS sequence"/>
</dbReference>
<dbReference type="Pfam" id="PF04149">
    <property type="entry name" value="DUF397"/>
    <property type="match status" value="1"/>
</dbReference>
<protein>
    <recommendedName>
        <fullName evidence="1">DUF397 domain-containing protein</fullName>
    </recommendedName>
</protein>
<keyword evidence="3" id="KW-1185">Reference proteome</keyword>
<dbReference type="InterPro" id="IPR007278">
    <property type="entry name" value="DUF397"/>
</dbReference>
<organism evidence="2 3">
    <name type="scientific">Streptosporangium longisporum</name>
    <dbReference type="NCBI Taxonomy" id="46187"/>
    <lineage>
        <taxon>Bacteria</taxon>
        <taxon>Bacillati</taxon>
        <taxon>Actinomycetota</taxon>
        <taxon>Actinomycetes</taxon>
        <taxon>Streptosporangiales</taxon>
        <taxon>Streptosporangiaceae</taxon>
        <taxon>Streptosporangium</taxon>
    </lineage>
</organism>
<evidence type="ECO:0000313" key="2">
    <source>
        <dbReference type="EMBL" id="GAA3039109.1"/>
    </source>
</evidence>
<gene>
    <name evidence="2" type="ORF">GCM10017559_79150</name>
</gene>
<proteinExistence type="predicted"/>
<sequence>MSAQDLSRFVWRKSSLSGNGPDCVEVASLNARRFGVRDSKDRSGPILIFTAVEWRAFIGSIKSGEFDDPAI</sequence>
<dbReference type="EMBL" id="BAAAWD010000029">
    <property type="protein sequence ID" value="GAA3039109.1"/>
    <property type="molecule type" value="Genomic_DNA"/>
</dbReference>